<keyword evidence="7" id="KW-1185">Reference proteome</keyword>
<evidence type="ECO:0000313" key="6">
    <source>
        <dbReference type="EMBL" id="AWG20693.1"/>
    </source>
</evidence>
<dbReference type="AlphaFoldDB" id="A0A2S1LAA0"/>
<feature type="signal peptide" evidence="4">
    <location>
        <begin position="1"/>
        <end position="18"/>
    </location>
</feature>
<gene>
    <name evidence="6" type="ORF">FFWV33_03635</name>
</gene>
<accession>A0A2S1LAA0</accession>
<protein>
    <recommendedName>
        <fullName evidence="5">Secretion system C-terminal sorting domain-containing protein</fullName>
    </recommendedName>
</protein>
<reference evidence="6 7" key="1">
    <citation type="submission" date="2017-04" db="EMBL/GenBank/DDBJ databases">
        <title>Compelte genome sequence of WV33.</title>
        <authorList>
            <person name="Lee P.C."/>
        </authorList>
    </citation>
    <scope>NUCLEOTIDE SEQUENCE [LARGE SCALE GENOMIC DNA]</scope>
    <source>
        <strain evidence="6 7">WV33</strain>
    </source>
</reference>
<name>A0A2S1LAA0_9FLAO</name>
<organism evidence="6 7">
    <name type="scientific">Flavobacterium faecale</name>
    <dbReference type="NCBI Taxonomy" id="1355330"/>
    <lineage>
        <taxon>Bacteria</taxon>
        <taxon>Pseudomonadati</taxon>
        <taxon>Bacteroidota</taxon>
        <taxon>Flavobacteriia</taxon>
        <taxon>Flavobacteriales</taxon>
        <taxon>Flavobacteriaceae</taxon>
        <taxon>Flavobacterium</taxon>
    </lineage>
</organism>
<dbReference type="PANTHER" id="PTHR47566:SF1">
    <property type="entry name" value="PROTEIN NUD1"/>
    <property type="match status" value="1"/>
</dbReference>
<dbReference type="EMBL" id="CP020918">
    <property type="protein sequence ID" value="AWG20693.1"/>
    <property type="molecule type" value="Genomic_DNA"/>
</dbReference>
<dbReference type="Pfam" id="PF18962">
    <property type="entry name" value="Por_Secre_tail"/>
    <property type="match status" value="1"/>
</dbReference>
<dbReference type="GO" id="GO:0035591">
    <property type="term" value="F:signaling adaptor activity"/>
    <property type="evidence" value="ECO:0007669"/>
    <property type="project" value="TreeGrafter"/>
</dbReference>
<keyword evidence="1" id="KW-0433">Leucine-rich repeat</keyword>
<dbReference type="InterPro" id="IPR032675">
    <property type="entry name" value="LRR_dom_sf"/>
</dbReference>
<proteinExistence type="predicted"/>
<dbReference type="InterPro" id="IPR026444">
    <property type="entry name" value="Secre_tail"/>
</dbReference>
<evidence type="ECO:0000256" key="1">
    <source>
        <dbReference type="ARBA" id="ARBA00022614"/>
    </source>
</evidence>
<evidence type="ECO:0000313" key="7">
    <source>
        <dbReference type="Proteomes" id="UP000244527"/>
    </source>
</evidence>
<keyword evidence="3" id="KW-0677">Repeat</keyword>
<feature type="domain" description="Secretion system C-terminal sorting" evidence="5">
    <location>
        <begin position="261"/>
        <end position="327"/>
    </location>
</feature>
<sequence>MKSILQFLFLLTFTLVQSQNVIIPDAKFKAFLVSKTSINTNGDAEISTAEAAAYTGSMDCSWKSIASLSGIESFINFNSLNCTYNSLLTLDLASNNKLTSLYCSGNKLTVLNLEPLTELTTLECTYNSLTSLNLSKNTNLTRLRTGYNQLTVLDLSKNVLLSDLGCESNKIENIDISLNVKLTSIDCRTNKLKSLNLNNGKTLFFNLMKSTGNSTLSCIQVDDMSSVRTTTWSYDNTSSFSTNCQYNLGVNDVVLNNTVKVYPNPASHIIFINSTKTIETLKVYTMSGALTKTILNPSQIDVTNWAKGTYLLFFQMGNQNLTKELIVK</sequence>
<feature type="chain" id="PRO_5015683043" description="Secretion system C-terminal sorting domain-containing protein" evidence="4">
    <location>
        <begin position="19"/>
        <end position="328"/>
    </location>
</feature>
<evidence type="ECO:0000256" key="3">
    <source>
        <dbReference type="ARBA" id="ARBA00022737"/>
    </source>
</evidence>
<evidence type="ECO:0000259" key="5">
    <source>
        <dbReference type="Pfam" id="PF18962"/>
    </source>
</evidence>
<dbReference type="PANTHER" id="PTHR47566">
    <property type="match status" value="1"/>
</dbReference>
<dbReference type="SUPFAM" id="SSF52058">
    <property type="entry name" value="L domain-like"/>
    <property type="match status" value="1"/>
</dbReference>
<keyword evidence="2 4" id="KW-0732">Signal</keyword>
<dbReference type="Gene3D" id="3.80.10.10">
    <property type="entry name" value="Ribonuclease Inhibitor"/>
    <property type="match status" value="1"/>
</dbReference>
<evidence type="ECO:0000256" key="2">
    <source>
        <dbReference type="ARBA" id="ARBA00022729"/>
    </source>
</evidence>
<evidence type="ECO:0000256" key="4">
    <source>
        <dbReference type="SAM" id="SignalP"/>
    </source>
</evidence>
<dbReference type="OrthoDB" id="3179827at2"/>
<dbReference type="KEGG" id="ffa:FFWV33_03635"/>
<dbReference type="InterPro" id="IPR052574">
    <property type="entry name" value="CDIRP"/>
</dbReference>
<dbReference type="RefSeq" id="WP_108739652.1">
    <property type="nucleotide sequence ID" value="NZ_CP020918.1"/>
</dbReference>
<dbReference type="Proteomes" id="UP000244527">
    <property type="component" value="Chromosome"/>
</dbReference>
<dbReference type="NCBIfam" id="TIGR04183">
    <property type="entry name" value="Por_Secre_tail"/>
    <property type="match status" value="1"/>
</dbReference>